<comment type="caution">
    <text evidence="1">The sequence shown here is derived from an EMBL/GenBank/DDBJ whole genome shotgun (WGS) entry which is preliminary data.</text>
</comment>
<dbReference type="Proteomes" id="UP000521032">
    <property type="component" value="Unassembled WGS sequence"/>
</dbReference>
<sequence>MSNFICNRCGGQLNNSEINKKATICHLCYSKARVERIQTAEFLNTNFEKTRSAKLFNKYVLYLKEIDISVETIRKHSGKVLKIFQIAEKEFIKLSDITENWLLNIIEKIRMLKLLNQVYSTFY</sequence>
<gene>
    <name evidence="1" type="ORF">JEOSCH030_01051</name>
</gene>
<dbReference type="RefSeq" id="WP_186087232.1">
    <property type="nucleotide sequence ID" value="NZ_BMDB01000001.1"/>
</dbReference>
<evidence type="ECO:0000313" key="1">
    <source>
        <dbReference type="EMBL" id="CAD2076342.1"/>
    </source>
</evidence>
<dbReference type="AlphaFoldDB" id="A0A6V7RGV5"/>
<evidence type="ECO:0000313" key="2">
    <source>
        <dbReference type="Proteomes" id="UP000521032"/>
    </source>
</evidence>
<name>A0A6V7RGV5_9BACL</name>
<accession>A0A6V7RGV5</accession>
<organism evidence="1 2">
    <name type="scientific">Phocicoccus schoeneichii</name>
    <dbReference type="NCBI Taxonomy" id="1812261"/>
    <lineage>
        <taxon>Bacteria</taxon>
        <taxon>Bacillati</taxon>
        <taxon>Bacillota</taxon>
        <taxon>Bacilli</taxon>
        <taxon>Bacillales</taxon>
        <taxon>Salinicoccaceae</taxon>
        <taxon>Phocicoccus</taxon>
    </lineage>
</organism>
<proteinExistence type="predicted"/>
<protein>
    <submittedName>
        <fullName evidence="1">Uncharacterized protein</fullName>
    </submittedName>
</protein>
<dbReference type="EMBL" id="CAJEWE010000010">
    <property type="protein sequence ID" value="CAD2076342.1"/>
    <property type="molecule type" value="Genomic_DNA"/>
</dbReference>
<keyword evidence="2" id="KW-1185">Reference proteome</keyword>
<reference evidence="1 2" key="1">
    <citation type="submission" date="2020-07" db="EMBL/GenBank/DDBJ databases">
        <authorList>
            <person name="Criscuolo A."/>
        </authorList>
    </citation>
    <scope>NUCLEOTIDE SEQUENCE [LARGE SCALE GENOMIC DNA]</scope>
    <source>
        <strain evidence="2">CIP 111030</strain>
    </source>
</reference>